<dbReference type="EMBL" id="BQNB010021480">
    <property type="protein sequence ID" value="GJU06840.1"/>
    <property type="molecule type" value="Genomic_DNA"/>
</dbReference>
<feature type="region of interest" description="Disordered" evidence="1">
    <location>
        <begin position="1"/>
        <end position="24"/>
    </location>
</feature>
<name>A0ABQ5J2V5_9ASTR</name>
<gene>
    <name evidence="2" type="ORF">Tco_1123270</name>
</gene>
<proteinExistence type="predicted"/>
<protein>
    <submittedName>
        <fullName evidence="2">Uncharacterized protein</fullName>
    </submittedName>
</protein>
<reference evidence="2" key="1">
    <citation type="journal article" date="2022" name="Int. J. Mol. Sci.">
        <title>Draft Genome of Tanacetum Coccineum: Genomic Comparison of Closely Related Tanacetum-Family Plants.</title>
        <authorList>
            <person name="Yamashiro T."/>
            <person name="Shiraishi A."/>
            <person name="Nakayama K."/>
            <person name="Satake H."/>
        </authorList>
    </citation>
    <scope>NUCLEOTIDE SEQUENCE</scope>
</reference>
<organism evidence="2 3">
    <name type="scientific">Tanacetum coccineum</name>
    <dbReference type="NCBI Taxonomy" id="301880"/>
    <lineage>
        <taxon>Eukaryota</taxon>
        <taxon>Viridiplantae</taxon>
        <taxon>Streptophyta</taxon>
        <taxon>Embryophyta</taxon>
        <taxon>Tracheophyta</taxon>
        <taxon>Spermatophyta</taxon>
        <taxon>Magnoliopsida</taxon>
        <taxon>eudicotyledons</taxon>
        <taxon>Gunneridae</taxon>
        <taxon>Pentapetalae</taxon>
        <taxon>asterids</taxon>
        <taxon>campanulids</taxon>
        <taxon>Asterales</taxon>
        <taxon>Asteraceae</taxon>
        <taxon>Asteroideae</taxon>
        <taxon>Anthemideae</taxon>
        <taxon>Anthemidinae</taxon>
        <taxon>Tanacetum</taxon>
    </lineage>
</organism>
<comment type="caution">
    <text evidence="2">The sequence shown here is derived from an EMBL/GenBank/DDBJ whole genome shotgun (WGS) entry which is preliminary data.</text>
</comment>
<reference evidence="2" key="2">
    <citation type="submission" date="2022-01" db="EMBL/GenBank/DDBJ databases">
        <authorList>
            <person name="Yamashiro T."/>
            <person name="Shiraishi A."/>
            <person name="Satake H."/>
            <person name="Nakayama K."/>
        </authorList>
    </citation>
    <scope>NUCLEOTIDE SEQUENCE</scope>
</reference>
<sequence length="192" mass="21679">MDEDVKNENSNVSNSDEPVLLNTPLSDKVECSDLEDSIDEIDAFLAMEVSSDFEEDESIHDTSISFSPRSDPLHHEFAGELLTLPSRNVREHEEYLSLMTLLCEISTSQSTENLPSSLIPVEDSDPIQEEINIFLVPDDLIPPSVENDDSEDEDNSTFLPKHVTLIIKTTRQLLGLLRNHQMLRFALSLKRP</sequence>
<evidence type="ECO:0000256" key="1">
    <source>
        <dbReference type="SAM" id="MobiDB-lite"/>
    </source>
</evidence>
<evidence type="ECO:0000313" key="3">
    <source>
        <dbReference type="Proteomes" id="UP001151760"/>
    </source>
</evidence>
<dbReference type="Proteomes" id="UP001151760">
    <property type="component" value="Unassembled WGS sequence"/>
</dbReference>
<accession>A0ABQ5J2V5</accession>
<keyword evidence="3" id="KW-1185">Reference proteome</keyword>
<evidence type="ECO:0000313" key="2">
    <source>
        <dbReference type="EMBL" id="GJU06840.1"/>
    </source>
</evidence>